<dbReference type="PANTHER" id="PTHR10655">
    <property type="entry name" value="LYSOPHOSPHOLIPASE-RELATED"/>
    <property type="match status" value="1"/>
</dbReference>
<evidence type="ECO:0000256" key="3">
    <source>
        <dbReference type="ARBA" id="ARBA00022801"/>
    </source>
</evidence>
<dbReference type="EMBL" id="CAKOFQ010007625">
    <property type="protein sequence ID" value="CAH2005142.1"/>
    <property type="molecule type" value="Genomic_DNA"/>
</dbReference>
<evidence type="ECO:0000256" key="1">
    <source>
        <dbReference type="ARBA" id="ARBA00006499"/>
    </source>
</evidence>
<keyword evidence="3" id="KW-0378">Hydrolase</keyword>
<dbReference type="AlphaFoldDB" id="A0A9P0LTC0"/>
<dbReference type="Proteomes" id="UP001152888">
    <property type="component" value="Unassembled WGS sequence"/>
</dbReference>
<proteinExistence type="inferred from homology"/>
<comment type="caution">
    <text evidence="5">The sequence shown here is derived from an EMBL/GenBank/DDBJ whole genome shotgun (WGS) entry which is preliminary data.</text>
</comment>
<name>A0A9P0LTC0_ACAOB</name>
<dbReference type="GO" id="GO:0008474">
    <property type="term" value="F:palmitoyl-(protein) hydrolase activity"/>
    <property type="evidence" value="ECO:0007669"/>
    <property type="project" value="UniProtKB-EC"/>
</dbReference>
<dbReference type="InterPro" id="IPR003140">
    <property type="entry name" value="PLipase/COase/thioEstase"/>
</dbReference>
<keyword evidence="6" id="KW-1185">Reference proteome</keyword>
<organism evidence="5 6">
    <name type="scientific">Acanthoscelides obtectus</name>
    <name type="common">Bean weevil</name>
    <name type="synonym">Bruchus obtectus</name>
    <dbReference type="NCBI Taxonomy" id="200917"/>
    <lineage>
        <taxon>Eukaryota</taxon>
        <taxon>Metazoa</taxon>
        <taxon>Ecdysozoa</taxon>
        <taxon>Arthropoda</taxon>
        <taxon>Hexapoda</taxon>
        <taxon>Insecta</taxon>
        <taxon>Pterygota</taxon>
        <taxon>Neoptera</taxon>
        <taxon>Endopterygota</taxon>
        <taxon>Coleoptera</taxon>
        <taxon>Polyphaga</taxon>
        <taxon>Cucujiformia</taxon>
        <taxon>Chrysomeloidea</taxon>
        <taxon>Chrysomelidae</taxon>
        <taxon>Bruchinae</taxon>
        <taxon>Bruchini</taxon>
        <taxon>Acanthoscelides</taxon>
    </lineage>
</organism>
<evidence type="ECO:0000313" key="5">
    <source>
        <dbReference type="EMBL" id="CAH2005142.1"/>
    </source>
</evidence>
<dbReference type="OrthoDB" id="2418081at2759"/>
<protein>
    <recommendedName>
        <fullName evidence="2">palmitoyl-protein hydrolase</fullName>
        <ecNumber evidence="2">3.1.2.22</ecNumber>
    </recommendedName>
</protein>
<sequence>MRFECLMSSNIIRNVIWQAIPFFTGDTGQGFLNWVKFLMGSDFGLPHINFYFPTAPLRPYTPLGGSTSNVWFDRYNITPDVPEHIQTLEAIGQEMKGLIGKVADSGVPLNRIVIGTTSTYST</sequence>
<comment type="similarity">
    <text evidence="1">Belongs to the AB hydrolase superfamily. AB hydrolase 2 family.</text>
</comment>
<evidence type="ECO:0000259" key="4">
    <source>
        <dbReference type="Pfam" id="PF02230"/>
    </source>
</evidence>
<dbReference type="Pfam" id="PF02230">
    <property type="entry name" value="Abhydrolase_2"/>
    <property type="match status" value="1"/>
</dbReference>
<dbReference type="GO" id="GO:0052689">
    <property type="term" value="F:carboxylic ester hydrolase activity"/>
    <property type="evidence" value="ECO:0007669"/>
    <property type="project" value="TreeGrafter"/>
</dbReference>
<dbReference type="InterPro" id="IPR029058">
    <property type="entry name" value="AB_hydrolase_fold"/>
</dbReference>
<feature type="domain" description="Phospholipase/carboxylesterase/thioesterase" evidence="4">
    <location>
        <begin position="25"/>
        <end position="115"/>
    </location>
</feature>
<accession>A0A9P0LTC0</accession>
<dbReference type="InterPro" id="IPR050565">
    <property type="entry name" value="LYPA1-2/EST-like"/>
</dbReference>
<gene>
    <name evidence="5" type="ORF">ACAOBT_LOCUS28368</name>
</gene>
<dbReference type="Gene3D" id="3.40.50.1820">
    <property type="entry name" value="alpha/beta hydrolase"/>
    <property type="match status" value="1"/>
</dbReference>
<dbReference type="GO" id="GO:0005737">
    <property type="term" value="C:cytoplasm"/>
    <property type="evidence" value="ECO:0007669"/>
    <property type="project" value="TreeGrafter"/>
</dbReference>
<dbReference type="PANTHER" id="PTHR10655:SF17">
    <property type="entry name" value="LYSOPHOSPHOLIPASE-LIKE PROTEIN 1"/>
    <property type="match status" value="1"/>
</dbReference>
<evidence type="ECO:0000256" key="2">
    <source>
        <dbReference type="ARBA" id="ARBA00012423"/>
    </source>
</evidence>
<reference evidence="5" key="1">
    <citation type="submission" date="2022-03" db="EMBL/GenBank/DDBJ databases">
        <authorList>
            <person name="Sayadi A."/>
        </authorList>
    </citation>
    <scope>NUCLEOTIDE SEQUENCE</scope>
</reference>
<dbReference type="EC" id="3.1.2.22" evidence="2"/>
<dbReference type="SUPFAM" id="SSF53474">
    <property type="entry name" value="alpha/beta-Hydrolases"/>
    <property type="match status" value="1"/>
</dbReference>
<evidence type="ECO:0000313" key="6">
    <source>
        <dbReference type="Proteomes" id="UP001152888"/>
    </source>
</evidence>